<feature type="domain" description="Phosphoesterase HXTX" evidence="3">
    <location>
        <begin position="109"/>
        <end position="153"/>
    </location>
</feature>
<evidence type="ECO:0000256" key="1">
    <source>
        <dbReference type="ARBA" id="ARBA00022801"/>
    </source>
</evidence>
<dbReference type="InterPro" id="IPR014051">
    <property type="entry name" value="Phosphoesterase_HXTX"/>
</dbReference>
<comment type="caution">
    <text evidence="4">The sequence shown here is derived from an EMBL/GenBank/DDBJ whole genome shotgun (WGS) entry which is preliminary data.</text>
</comment>
<feature type="active site" description="Proton donor" evidence="2">
    <location>
        <position position="56"/>
    </location>
</feature>
<evidence type="ECO:0000313" key="4">
    <source>
        <dbReference type="EMBL" id="PIE82719.1"/>
    </source>
</evidence>
<feature type="domain" description="Phosphoesterase HXTX" evidence="3">
    <location>
        <begin position="29"/>
        <end position="102"/>
    </location>
</feature>
<evidence type="ECO:0000259" key="3">
    <source>
        <dbReference type="Pfam" id="PF02834"/>
    </source>
</evidence>
<protein>
    <recommendedName>
        <fullName evidence="2">RNA 2',3'-cyclic phosphodiesterase</fullName>
        <shortName evidence="2">RNA 2',3'-CPDase</shortName>
        <ecNumber evidence="2">3.1.4.58</ecNumber>
    </recommendedName>
</protein>
<dbReference type="AlphaFoldDB" id="A0A2G6PEX0"/>
<dbReference type="InterPro" id="IPR004175">
    <property type="entry name" value="RNA_CPDase"/>
</dbReference>
<keyword evidence="1 2" id="KW-0378">Hydrolase</keyword>
<feature type="short sequence motif" description="HXTX 2" evidence="2">
    <location>
        <begin position="138"/>
        <end position="141"/>
    </location>
</feature>
<sequence>MPYVQQRSLLRYKVFWIILSEEKPRRLWPEDPERQQLARLAAQAAGKSRVRDANLHLTLVFLGHTEAAHLAAYKTALSSLSVPLLDLRLDRYGYWPGPRILWLGCSRTPPELYTLVADLNQRLQRCGFTPERRAFQAHITLARRFSGAIPNQPLAEPLRWQTNEIVLVESLPSPQGARYHVLSRWPTED</sequence>
<comment type="function">
    <text evidence="2">Hydrolyzes RNA 2',3'-cyclic phosphodiester to an RNA 2'-phosphomonoester.</text>
</comment>
<reference evidence="4 5" key="1">
    <citation type="submission" date="2017-10" db="EMBL/GenBank/DDBJ databases">
        <title>Novel microbial diversity and functional potential in the marine mammal oral microbiome.</title>
        <authorList>
            <person name="Dudek N.K."/>
            <person name="Sun C.L."/>
            <person name="Burstein D."/>
            <person name="Kantor R.S."/>
            <person name="Aliaga Goltsman D.S."/>
            <person name="Bik E.M."/>
            <person name="Thomas B.C."/>
            <person name="Banfield J.F."/>
            <person name="Relman D.A."/>
        </authorList>
    </citation>
    <scope>NUCLEOTIDE SEQUENCE [LARGE SCALE GENOMIC DNA]</scope>
    <source>
        <strain evidence="4">DOLJORAL78_50_517</strain>
    </source>
</reference>
<dbReference type="GO" id="GO:0008664">
    <property type="term" value="F:RNA 2',3'-cyclic 3'-phosphodiesterase activity"/>
    <property type="evidence" value="ECO:0007669"/>
    <property type="project" value="UniProtKB-EC"/>
</dbReference>
<organism evidence="4 5">
    <name type="scientific">Candidatus Contendibacter odensensis</name>
    <dbReference type="NCBI Taxonomy" id="1400860"/>
    <lineage>
        <taxon>Bacteria</taxon>
        <taxon>Pseudomonadati</taxon>
        <taxon>Pseudomonadota</taxon>
        <taxon>Gammaproteobacteria</taxon>
        <taxon>Candidatus Competibacteraceae</taxon>
        <taxon>Candidatus Contendibacter</taxon>
    </lineage>
</organism>
<dbReference type="PANTHER" id="PTHR35561">
    <property type="entry name" value="RNA 2',3'-CYCLIC PHOSPHODIESTERASE"/>
    <property type="match status" value="1"/>
</dbReference>
<gene>
    <name evidence="4" type="ORF">CSA09_05360</name>
</gene>
<dbReference type="GO" id="GO:0004113">
    <property type="term" value="F:2',3'-cyclic-nucleotide 3'-phosphodiesterase activity"/>
    <property type="evidence" value="ECO:0007669"/>
    <property type="project" value="InterPro"/>
</dbReference>
<feature type="short sequence motif" description="HXTX 1" evidence="2">
    <location>
        <begin position="56"/>
        <end position="59"/>
    </location>
</feature>
<proteinExistence type="inferred from homology"/>
<dbReference type="Proteomes" id="UP000229278">
    <property type="component" value="Unassembled WGS sequence"/>
</dbReference>
<comment type="similarity">
    <text evidence="2">Belongs to the 2H phosphoesterase superfamily. ThpR family.</text>
</comment>
<dbReference type="EMBL" id="PDTV01000013">
    <property type="protein sequence ID" value="PIE82719.1"/>
    <property type="molecule type" value="Genomic_DNA"/>
</dbReference>
<dbReference type="SUPFAM" id="SSF55144">
    <property type="entry name" value="LigT-like"/>
    <property type="match status" value="1"/>
</dbReference>
<comment type="catalytic activity">
    <reaction evidence="2">
        <text>a 3'-end 2',3'-cyclophospho-ribonucleotide-RNA + H2O = a 3'-end 2'-phospho-ribonucleotide-RNA + H(+)</text>
        <dbReference type="Rhea" id="RHEA:11828"/>
        <dbReference type="Rhea" id="RHEA-COMP:10464"/>
        <dbReference type="Rhea" id="RHEA-COMP:17353"/>
        <dbReference type="ChEBI" id="CHEBI:15377"/>
        <dbReference type="ChEBI" id="CHEBI:15378"/>
        <dbReference type="ChEBI" id="CHEBI:83064"/>
        <dbReference type="ChEBI" id="CHEBI:173113"/>
        <dbReference type="EC" id="3.1.4.58"/>
    </reaction>
</comment>
<dbReference type="NCBIfam" id="TIGR02258">
    <property type="entry name" value="2_5_ligase"/>
    <property type="match status" value="1"/>
</dbReference>
<dbReference type="Pfam" id="PF02834">
    <property type="entry name" value="LigT_PEase"/>
    <property type="match status" value="2"/>
</dbReference>
<dbReference type="InterPro" id="IPR009097">
    <property type="entry name" value="Cyclic_Pdiesterase"/>
</dbReference>
<accession>A0A2G6PEX0</accession>
<dbReference type="PANTHER" id="PTHR35561:SF1">
    <property type="entry name" value="RNA 2',3'-CYCLIC PHOSPHODIESTERASE"/>
    <property type="match status" value="1"/>
</dbReference>
<dbReference type="HAMAP" id="MF_01940">
    <property type="entry name" value="RNA_CPDase"/>
    <property type="match status" value="1"/>
</dbReference>
<dbReference type="EC" id="3.1.4.58" evidence="2"/>
<evidence type="ECO:0000256" key="2">
    <source>
        <dbReference type="HAMAP-Rule" id="MF_01940"/>
    </source>
</evidence>
<dbReference type="Gene3D" id="3.90.1140.10">
    <property type="entry name" value="Cyclic phosphodiesterase"/>
    <property type="match status" value="1"/>
</dbReference>
<feature type="active site" description="Proton acceptor" evidence="2">
    <location>
        <position position="138"/>
    </location>
</feature>
<evidence type="ECO:0000313" key="5">
    <source>
        <dbReference type="Proteomes" id="UP000229278"/>
    </source>
</evidence>
<name>A0A2G6PEX0_9GAMM</name>